<dbReference type="InterPro" id="IPR036259">
    <property type="entry name" value="MFS_trans_sf"/>
</dbReference>
<dbReference type="GO" id="GO:0008643">
    <property type="term" value="P:carbohydrate transport"/>
    <property type="evidence" value="ECO:0007669"/>
    <property type="project" value="InterPro"/>
</dbReference>
<dbReference type="Pfam" id="PF13347">
    <property type="entry name" value="MFS_2"/>
    <property type="match status" value="1"/>
</dbReference>
<feature type="transmembrane region" description="Helical" evidence="1">
    <location>
        <begin position="170"/>
        <end position="190"/>
    </location>
</feature>
<dbReference type="RefSeq" id="WP_118096940.1">
    <property type="nucleotide sequence ID" value="NZ_QRVL01000002.1"/>
</dbReference>
<evidence type="ECO:0000313" key="2">
    <source>
        <dbReference type="EMBL" id="RGS41596.1"/>
    </source>
</evidence>
<dbReference type="PANTHER" id="PTHR11328">
    <property type="entry name" value="MAJOR FACILITATOR SUPERFAMILY DOMAIN-CONTAINING PROTEIN"/>
    <property type="match status" value="1"/>
</dbReference>
<comment type="caution">
    <text evidence="2">The sequence shown here is derived from an EMBL/GenBank/DDBJ whole genome shotgun (WGS) entry which is preliminary data.</text>
</comment>
<dbReference type="InterPro" id="IPR001927">
    <property type="entry name" value="Na/Gal_symport"/>
</dbReference>
<feature type="transmembrane region" description="Helical" evidence="1">
    <location>
        <begin position="319"/>
        <end position="337"/>
    </location>
</feature>
<dbReference type="NCBIfam" id="TIGR00792">
    <property type="entry name" value="gph"/>
    <property type="match status" value="1"/>
</dbReference>
<evidence type="ECO:0000256" key="1">
    <source>
        <dbReference type="SAM" id="Phobius"/>
    </source>
</evidence>
<dbReference type="PANTHER" id="PTHR11328:SF24">
    <property type="entry name" value="MAJOR FACILITATOR SUPERFAMILY (MFS) PROFILE DOMAIN-CONTAINING PROTEIN"/>
    <property type="match status" value="1"/>
</dbReference>
<keyword evidence="1" id="KW-1133">Transmembrane helix</keyword>
<protein>
    <submittedName>
        <fullName evidence="2">MFS transporter</fullName>
    </submittedName>
</protein>
<proteinExistence type="predicted"/>
<dbReference type="GO" id="GO:0015293">
    <property type="term" value="F:symporter activity"/>
    <property type="evidence" value="ECO:0007669"/>
    <property type="project" value="InterPro"/>
</dbReference>
<evidence type="ECO:0000313" key="3">
    <source>
        <dbReference type="Proteomes" id="UP000266172"/>
    </source>
</evidence>
<feature type="transmembrane region" description="Helical" evidence="1">
    <location>
        <begin position="247"/>
        <end position="267"/>
    </location>
</feature>
<sequence>MRKENPADIAIFEENAKRPFGMRDKIGYAAGDFANDLTFVIAALFMMKFYTDIMGVSAALVGTLMMVAKVVDAFTDVAMGQVVDRSPYTAKGKFAPWIRRFAGPVAVASLLIFAPYFADMPMGFKVFWMFFTYILWGSVCYTGVNIPYGSMASAMSDKPEERTMLSNWRTIGATVAQIVIAVILPMVVYTTDAEGHKVLGGTQTMIASAVCSVLAVVVYMICYHLTTERVKMQSAEGQKNVFELFKVLFTNRAFVGIVISALIFLMVQMTLSGMNNYIYPNYFNSAAAISVSSLLACVVVLVLSTFVTKLSDKIGKKELSAAGAFIGAAALFVGYIVHTKSVVVFICIYLFAYIGLAFFNLMCWAMIIDVIDDIEVKKGIRSDGTVYSVYSFARKLGQAAANGLTGLLLTIVGYSSATAFDEDVVNGIYNVTTLFPAIGFVLLACSLLFLYPLSKKKVLSNVAELTARKAK</sequence>
<reference evidence="2 3" key="1">
    <citation type="submission" date="2018-08" db="EMBL/GenBank/DDBJ databases">
        <title>A genome reference for cultivated species of the human gut microbiota.</title>
        <authorList>
            <person name="Zou Y."/>
            <person name="Xue W."/>
            <person name="Luo G."/>
        </authorList>
    </citation>
    <scope>NUCLEOTIDE SEQUENCE [LARGE SCALE GENOMIC DNA]</scope>
    <source>
        <strain evidence="2 3">AF22-12AC</strain>
    </source>
</reference>
<dbReference type="AlphaFoldDB" id="A0A395VC97"/>
<dbReference type="CDD" id="cd17332">
    <property type="entry name" value="MFS_MelB_like"/>
    <property type="match status" value="1"/>
</dbReference>
<dbReference type="EMBL" id="QRVL01000002">
    <property type="protein sequence ID" value="RGS41596.1"/>
    <property type="molecule type" value="Genomic_DNA"/>
</dbReference>
<feature type="transmembrane region" description="Helical" evidence="1">
    <location>
        <begin position="130"/>
        <end position="149"/>
    </location>
</feature>
<feature type="transmembrane region" description="Helical" evidence="1">
    <location>
        <begin position="287"/>
        <end position="307"/>
    </location>
</feature>
<feature type="transmembrane region" description="Helical" evidence="1">
    <location>
        <begin position="343"/>
        <end position="371"/>
    </location>
</feature>
<dbReference type="SUPFAM" id="SSF103473">
    <property type="entry name" value="MFS general substrate transporter"/>
    <property type="match status" value="1"/>
</dbReference>
<dbReference type="Gene3D" id="1.20.1250.20">
    <property type="entry name" value="MFS general substrate transporter like domains"/>
    <property type="match status" value="2"/>
</dbReference>
<accession>A0A395VC97</accession>
<keyword evidence="1" id="KW-0472">Membrane</keyword>
<dbReference type="Proteomes" id="UP000266172">
    <property type="component" value="Unassembled WGS sequence"/>
</dbReference>
<dbReference type="GO" id="GO:0005886">
    <property type="term" value="C:plasma membrane"/>
    <property type="evidence" value="ECO:0007669"/>
    <property type="project" value="TreeGrafter"/>
</dbReference>
<feature type="transmembrane region" description="Helical" evidence="1">
    <location>
        <begin position="205"/>
        <end position="226"/>
    </location>
</feature>
<keyword evidence="1" id="KW-0812">Transmembrane</keyword>
<feature type="transmembrane region" description="Helical" evidence="1">
    <location>
        <begin position="53"/>
        <end position="71"/>
    </location>
</feature>
<feature type="transmembrane region" description="Helical" evidence="1">
    <location>
        <begin position="428"/>
        <end position="451"/>
    </location>
</feature>
<feature type="transmembrane region" description="Helical" evidence="1">
    <location>
        <begin position="101"/>
        <end position="118"/>
    </location>
</feature>
<gene>
    <name evidence="2" type="ORF">DWX93_05675</name>
</gene>
<feature type="transmembrane region" description="Helical" evidence="1">
    <location>
        <begin position="399"/>
        <end position="416"/>
    </location>
</feature>
<dbReference type="InterPro" id="IPR039672">
    <property type="entry name" value="MFS_2"/>
</dbReference>
<feature type="transmembrane region" description="Helical" evidence="1">
    <location>
        <begin position="26"/>
        <end position="47"/>
    </location>
</feature>
<name>A0A395VC97_9FIRM</name>
<dbReference type="GO" id="GO:0006814">
    <property type="term" value="P:sodium ion transport"/>
    <property type="evidence" value="ECO:0007669"/>
    <property type="project" value="InterPro"/>
</dbReference>
<organism evidence="2 3">
    <name type="scientific">Roseburia hominis</name>
    <dbReference type="NCBI Taxonomy" id="301301"/>
    <lineage>
        <taxon>Bacteria</taxon>
        <taxon>Bacillati</taxon>
        <taxon>Bacillota</taxon>
        <taxon>Clostridia</taxon>
        <taxon>Lachnospirales</taxon>
        <taxon>Lachnospiraceae</taxon>
        <taxon>Roseburia</taxon>
    </lineage>
</organism>